<evidence type="ECO:0000313" key="2">
    <source>
        <dbReference type="Proteomes" id="UP000635477"/>
    </source>
</evidence>
<evidence type="ECO:0000313" key="1">
    <source>
        <dbReference type="EMBL" id="KAF4981457.1"/>
    </source>
</evidence>
<protein>
    <submittedName>
        <fullName evidence="1">Uncharacterized protein</fullName>
    </submittedName>
</protein>
<organism evidence="1 2">
    <name type="scientific">Fusarium zealandicum</name>
    <dbReference type="NCBI Taxonomy" id="1053134"/>
    <lineage>
        <taxon>Eukaryota</taxon>
        <taxon>Fungi</taxon>
        <taxon>Dikarya</taxon>
        <taxon>Ascomycota</taxon>
        <taxon>Pezizomycotina</taxon>
        <taxon>Sordariomycetes</taxon>
        <taxon>Hypocreomycetidae</taxon>
        <taxon>Hypocreales</taxon>
        <taxon>Nectriaceae</taxon>
        <taxon>Fusarium</taxon>
        <taxon>Fusarium staphyleae species complex</taxon>
    </lineage>
</organism>
<gene>
    <name evidence="1" type="ORF">FZEAL_2745</name>
</gene>
<sequence length="181" mass="20165">MFPTIKIADNGQLYPGQHDFKNASDSSSGMSAAIPLYHKTGTDLDDSISKVIRSLECLREEMGAMAAQHPVSTDELADMLEEARSVANGMMFTVKRYYHDKEEGLRTAREREYAALEEHKGGCFSNRIRRALVTVRYDIESKAAVMMASKDTRTRKLQDALDKVEMHRMLALLAEGASASS</sequence>
<comment type="caution">
    <text evidence="1">The sequence shown here is derived from an EMBL/GenBank/DDBJ whole genome shotgun (WGS) entry which is preliminary data.</text>
</comment>
<dbReference type="Proteomes" id="UP000635477">
    <property type="component" value="Unassembled WGS sequence"/>
</dbReference>
<proteinExistence type="predicted"/>
<accession>A0A8H4UQX9</accession>
<keyword evidence="2" id="KW-1185">Reference proteome</keyword>
<reference evidence="1" key="1">
    <citation type="journal article" date="2020" name="BMC Genomics">
        <title>Correction to: Identification and distribution of gene clusters required for synthesis of sphingolipid metabolism inhibitors in diverse species of the filamentous fungus Fusarium.</title>
        <authorList>
            <person name="Kim H.S."/>
            <person name="Lohmar J.M."/>
            <person name="Busman M."/>
            <person name="Brown D.W."/>
            <person name="Naumann T.A."/>
            <person name="Divon H.H."/>
            <person name="Lysoe E."/>
            <person name="Uhlig S."/>
            <person name="Proctor R.H."/>
        </authorList>
    </citation>
    <scope>NUCLEOTIDE SEQUENCE</scope>
    <source>
        <strain evidence="1">NRRL 22465</strain>
    </source>
</reference>
<reference evidence="1" key="2">
    <citation type="submission" date="2020-05" db="EMBL/GenBank/DDBJ databases">
        <authorList>
            <person name="Kim H.-S."/>
            <person name="Proctor R.H."/>
            <person name="Brown D.W."/>
        </authorList>
    </citation>
    <scope>NUCLEOTIDE SEQUENCE</scope>
    <source>
        <strain evidence="1">NRRL 22465</strain>
    </source>
</reference>
<dbReference type="AlphaFoldDB" id="A0A8H4UQX9"/>
<dbReference type="OrthoDB" id="5087296at2759"/>
<name>A0A8H4UQX9_9HYPO</name>
<dbReference type="EMBL" id="JABEYC010000167">
    <property type="protein sequence ID" value="KAF4981457.1"/>
    <property type="molecule type" value="Genomic_DNA"/>
</dbReference>